<dbReference type="PROSITE" id="PS00018">
    <property type="entry name" value="EF_HAND_1"/>
    <property type="match status" value="1"/>
</dbReference>
<evidence type="ECO:0000259" key="11">
    <source>
        <dbReference type="PROSITE" id="PS50222"/>
    </source>
</evidence>
<evidence type="ECO:0000256" key="9">
    <source>
        <dbReference type="SAM" id="Phobius"/>
    </source>
</evidence>
<feature type="chain" id="PRO_5047168586" description="EF-hand domain-containing protein" evidence="10">
    <location>
        <begin position="19"/>
        <end position="348"/>
    </location>
</feature>
<reference evidence="12 13" key="1">
    <citation type="journal article" date="2023" name="Commun. Biol.">
        <title>Genome analysis of Parmales, the sister group of diatoms, reveals the evolutionary specialization of diatoms from phago-mixotrophs to photoautotrophs.</title>
        <authorList>
            <person name="Ban H."/>
            <person name="Sato S."/>
            <person name="Yoshikawa S."/>
            <person name="Yamada K."/>
            <person name="Nakamura Y."/>
            <person name="Ichinomiya M."/>
            <person name="Sato N."/>
            <person name="Blanc-Mathieu R."/>
            <person name="Endo H."/>
            <person name="Kuwata A."/>
            <person name="Ogata H."/>
        </authorList>
    </citation>
    <scope>NUCLEOTIDE SEQUENCE [LARGE SCALE GENOMIC DNA]</scope>
</reference>
<comment type="subcellular location">
    <subcellularLocation>
        <location evidence="1">Plastid</location>
        <location evidence="1">Chloroplast membrane</location>
        <topology evidence="1">Multi-pass membrane protein</topology>
    </subcellularLocation>
</comment>
<dbReference type="SUPFAM" id="SSF47473">
    <property type="entry name" value="EF-hand"/>
    <property type="match status" value="1"/>
</dbReference>
<dbReference type="EMBL" id="BRYB01000388">
    <property type="protein sequence ID" value="GMI29153.1"/>
    <property type="molecule type" value="Genomic_DNA"/>
</dbReference>
<feature type="signal peptide" evidence="10">
    <location>
        <begin position="1"/>
        <end position="18"/>
    </location>
</feature>
<dbReference type="PANTHER" id="PTHR33510">
    <property type="entry name" value="PROTEIN TIC 20-II, CHLOROPLASTIC"/>
    <property type="match status" value="1"/>
</dbReference>
<evidence type="ECO:0000256" key="5">
    <source>
        <dbReference type="ARBA" id="ARBA00022989"/>
    </source>
</evidence>
<dbReference type="CDD" id="cd00051">
    <property type="entry name" value="EFh"/>
    <property type="match status" value="1"/>
</dbReference>
<dbReference type="PROSITE" id="PS50222">
    <property type="entry name" value="EF_HAND_2"/>
    <property type="match status" value="2"/>
</dbReference>
<sequence>MLLRSLLPLLLLLRPSLPFAPAAALRAEASALEASFAADRALSIQAAFSRLDKDADGVVSLGELSDALAKEGFTDPKAVARLFGELDRDGSGGIDASELTVTIPEMGTRVEAYVREERAARREAEIQLKEEKEKAARLEERMQLINDAPPSTSDKLLSVLPYLFPLLDGLQYGRFVLQGSDNPALNVVALLYVLYRSVPFSGFAAFFALNLLSGNTSINRLVRYNMQQAIFVDIALILPGLLFGVAQVLSQSAGGIAIPQAASEVLYDGVFFTLLATLLYCTGSSLLGKEPSALPIIGAAVKERMPSADNFDEEGRFVPRQREERKGFFGSLFDKEEDVKTPDDEDDK</sequence>
<accession>A0ABQ6MNN5</accession>
<keyword evidence="5 9" id="KW-1133">Transmembrane helix</keyword>
<dbReference type="SMART" id="SM00054">
    <property type="entry name" value="EFh"/>
    <property type="match status" value="2"/>
</dbReference>
<keyword evidence="13" id="KW-1185">Reference proteome</keyword>
<evidence type="ECO:0000256" key="3">
    <source>
        <dbReference type="ARBA" id="ARBA00022692"/>
    </source>
</evidence>
<name>A0ABQ6MNN5_9STRA</name>
<evidence type="ECO:0000256" key="6">
    <source>
        <dbReference type="ARBA" id="ARBA00023136"/>
    </source>
</evidence>
<feature type="domain" description="EF-hand" evidence="11">
    <location>
        <begin position="79"/>
        <end position="109"/>
    </location>
</feature>
<dbReference type="Pfam" id="PF16166">
    <property type="entry name" value="TIC20"/>
    <property type="match status" value="1"/>
</dbReference>
<evidence type="ECO:0000256" key="1">
    <source>
        <dbReference type="ARBA" id="ARBA00004508"/>
    </source>
</evidence>
<feature type="region of interest" description="Disordered" evidence="8">
    <location>
        <begin position="328"/>
        <end position="348"/>
    </location>
</feature>
<evidence type="ECO:0000313" key="12">
    <source>
        <dbReference type="EMBL" id="GMI29153.1"/>
    </source>
</evidence>
<evidence type="ECO:0000256" key="8">
    <source>
        <dbReference type="SAM" id="MobiDB-lite"/>
    </source>
</evidence>
<dbReference type="InterPro" id="IPR011992">
    <property type="entry name" value="EF-hand-dom_pair"/>
</dbReference>
<keyword evidence="3 9" id="KW-0812">Transmembrane</keyword>
<dbReference type="PANTHER" id="PTHR33510:SF5">
    <property type="entry name" value="PROTEIN TIC 20-II, CHLOROPLASTIC"/>
    <property type="match status" value="1"/>
</dbReference>
<feature type="domain" description="EF-hand" evidence="11">
    <location>
        <begin position="39"/>
        <end position="74"/>
    </location>
</feature>
<evidence type="ECO:0000256" key="10">
    <source>
        <dbReference type="SAM" id="SignalP"/>
    </source>
</evidence>
<evidence type="ECO:0000256" key="4">
    <source>
        <dbReference type="ARBA" id="ARBA00022837"/>
    </source>
</evidence>
<organism evidence="12 13">
    <name type="scientific">Tetraparma gracilis</name>
    <dbReference type="NCBI Taxonomy" id="2962635"/>
    <lineage>
        <taxon>Eukaryota</taxon>
        <taxon>Sar</taxon>
        <taxon>Stramenopiles</taxon>
        <taxon>Ochrophyta</taxon>
        <taxon>Bolidophyceae</taxon>
        <taxon>Parmales</taxon>
        <taxon>Triparmaceae</taxon>
        <taxon>Tetraparma</taxon>
    </lineage>
</organism>
<keyword evidence="6 9" id="KW-0472">Membrane</keyword>
<protein>
    <recommendedName>
        <fullName evidence="11">EF-hand domain-containing protein</fullName>
    </recommendedName>
</protein>
<dbReference type="Proteomes" id="UP001165060">
    <property type="component" value="Unassembled WGS sequence"/>
</dbReference>
<evidence type="ECO:0000256" key="2">
    <source>
        <dbReference type="ARBA" id="ARBA00009596"/>
    </source>
</evidence>
<feature type="compositionally biased region" description="Basic and acidic residues" evidence="8">
    <location>
        <begin position="328"/>
        <end position="342"/>
    </location>
</feature>
<proteinExistence type="inferred from homology"/>
<keyword evidence="4" id="KW-0106">Calcium</keyword>
<comment type="similarity">
    <text evidence="2">Belongs to the Tic20 family.</text>
</comment>
<feature type="coiled-coil region" evidence="7">
    <location>
        <begin position="114"/>
        <end position="148"/>
    </location>
</feature>
<dbReference type="InterPro" id="IPR018247">
    <property type="entry name" value="EF_Hand_1_Ca_BS"/>
</dbReference>
<keyword evidence="7" id="KW-0175">Coiled coil</keyword>
<evidence type="ECO:0000313" key="13">
    <source>
        <dbReference type="Proteomes" id="UP001165060"/>
    </source>
</evidence>
<evidence type="ECO:0000256" key="7">
    <source>
        <dbReference type="SAM" id="Coils"/>
    </source>
</evidence>
<dbReference type="InterPro" id="IPR002048">
    <property type="entry name" value="EF_hand_dom"/>
</dbReference>
<dbReference type="Pfam" id="PF13499">
    <property type="entry name" value="EF-hand_7"/>
    <property type="match status" value="1"/>
</dbReference>
<keyword evidence="10" id="KW-0732">Signal</keyword>
<dbReference type="Gene3D" id="1.10.238.10">
    <property type="entry name" value="EF-hand"/>
    <property type="match status" value="1"/>
</dbReference>
<feature type="transmembrane region" description="Helical" evidence="9">
    <location>
        <begin position="184"/>
        <end position="209"/>
    </location>
</feature>
<gene>
    <name evidence="12" type="ORF">TeGR_g11052</name>
</gene>
<dbReference type="InterPro" id="IPR005691">
    <property type="entry name" value="Tic20"/>
</dbReference>
<feature type="transmembrane region" description="Helical" evidence="9">
    <location>
        <begin position="269"/>
        <end position="287"/>
    </location>
</feature>
<comment type="caution">
    <text evidence="12">The sequence shown here is derived from an EMBL/GenBank/DDBJ whole genome shotgun (WGS) entry which is preliminary data.</text>
</comment>
<feature type="transmembrane region" description="Helical" evidence="9">
    <location>
        <begin position="230"/>
        <end position="249"/>
    </location>
</feature>